<evidence type="ECO:0000256" key="1">
    <source>
        <dbReference type="ARBA" id="ARBA00001933"/>
    </source>
</evidence>
<evidence type="ECO:0000256" key="3">
    <source>
        <dbReference type="ARBA" id="ARBA00011738"/>
    </source>
</evidence>
<comment type="miscellaneous">
    <text evidence="7">In eukaryotes there are cytoplasmic, mitochondrial and chloroplastic isozymes.</text>
</comment>
<dbReference type="Gene3D" id="3.90.1150.10">
    <property type="entry name" value="Aspartate Aminotransferase, domain 1"/>
    <property type="match status" value="1"/>
</dbReference>
<evidence type="ECO:0000313" key="9">
    <source>
        <dbReference type="EMBL" id="PAA54691.1"/>
    </source>
</evidence>
<dbReference type="OrthoDB" id="6752799at2759"/>
<organism evidence="9 10">
    <name type="scientific">Macrostomum lignano</name>
    <dbReference type="NCBI Taxonomy" id="282301"/>
    <lineage>
        <taxon>Eukaryota</taxon>
        <taxon>Metazoa</taxon>
        <taxon>Spiralia</taxon>
        <taxon>Lophotrochozoa</taxon>
        <taxon>Platyhelminthes</taxon>
        <taxon>Rhabditophora</taxon>
        <taxon>Macrostomorpha</taxon>
        <taxon>Macrostomida</taxon>
        <taxon>Macrostomidae</taxon>
        <taxon>Macrostomum</taxon>
    </lineage>
</organism>
<keyword evidence="5 7" id="KW-0808">Transferase</keyword>
<accession>A0A267DZF9</accession>
<dbReference type="PRINTS" id="PR00799">
    <property type="entry name" value="TRANSAMINASE"/>
</dbReference>
<evidence type="ECO:0000256" key="4">
    <source>
        <dbReference type="ARBA" id="ARBA00022576"/>
    </source>
</evidence>
<comment type="similarity">
    <text evidence="2">Belongs to the class-I pyridoxal-phosphate-dependent aminotransferase family.</text>
</comment>
<dbReference type="InterPro" id="IPR004839">
    <property type="entry name" value="Aminotransferase_I/II_large"/>
</dbReference>
<dbReference type="Proteomes" id="UP000215902">
    <property type="component" value="Unassembled WGS sequence"/>
</dbReference>
<dbReference type="FunFam" id="3.90.1150.10:FF:000001">
    <property type="entry name" value="Aspartate aminotransferase"/>
    <property type="match status" value="1"/>
</dbReference>
<evidence type="ECO:0000259" key="8">
    <source>
        <dbReference type="Pfam" id="PF00155"/>
    </source>
</evidence>
<protein>
    <recommendedName>
        <fullName evidence="7">Aspartate aminotransferase</fullName>
        <ecNumber evidence="7">2.6.1.1</ecNumber>
    </recommendedName>
</protein>
<evidence type="ECO:0000256" key="7">
    <source>
        <dbReference type="RuleBase" id="RU000480"/>
    </source>
</evidence>
<dbReference type="InterPro" id="IPR015421">
    <property type="entry name" value="PyrdxlP-dep_Trfase_major"/>
</dbReference>
<reference evidence="9 10" key="1">
    <citation type="submission" date="2017-06" db="EMBL/GenBank/DDBJ databases">
        <title>A platform for efficient transgenesis in Macrostomum lignano, a flatworm model organism for stem cell research.</title>
        <authorList>
            <person name="Berezikov E."/>
        </authorList>
    </citation>
    <scope>NUCLEOTIDE SEQUENCE [LARGE SCALE GENOMIC DNA]</scope>
    <source>
        <strain evidence="9">DV1</strain>
        <tissue evidence="9">Whole organism</tissue>
    </source>
</reference>
<sequence length="407" mass="45092">MTSVFSNVQTAPSIEVFALTEQFKKDSNPNKVNLTVGAYRTEECKPWVLPVVKTVEAQLAADDTLDKEYLPVTGLPDFCASAVAVCFGEGHPVLLSQRADGIQALGGTGALRLGYDFLRCILGRDTIYVSKPTWGNHKGIAQQCGYPNVREYRYWLASGRCLDEQGMLEDLTAAPEGSVIVLHGVAHNPTGCDPTPEQWEKILAVIKQRNLFPLIDLAYQGFASGDLDRDGRVPRLFADHNMEFFVAQSFSKNFGLYNERVGNLAIVTQSAEITGRVKSQVRNIIRKTWSNPPSHGARVVATVLRNPALAAEWRENIKRMAERIVLMRQMLFQKLRALGTPGNWQHITDQIGMFSYTGLSAAQAEYLRTNYAIYIMSDGRINMSGLTSKTVDRVAQAMHEAVTKCSA</sequence>
<dbReference type="GO" id="GO:0030170">
    <property type="term" value="F:pyridoxal phosphate binding"/>
    <property type="evidence" value="ECO:0007669"/>
    <property type="project" value="InterPro"/>
</dbReference>
<dbReference type="PROSITE" id="PS00105">
    <property type="entry name" value="AA_TRANSFER_CLASS_1"/>
    <property type="match status" value="1"/>
</dbReference>
<dbReference type="PANTHER" id="PTHR11879">
    <property type="entry name" value="ASPARTATE AMINOTRANSFERASE"/>
    <property type="match status" value="1"/>
</dbReference>
<dbReference type="InterPro" id="IPR004838">
    <property type="entry name" value="NHTrfase_class1_PyrdxlP-BS"/>
</dbReference>
<comment type="caution">
    <text evidence="9">The sequence shown here is derived from an EMBL/GenBank/DDBJ whole genome shotgun (WGS) entry which is preliminary data.</text>
</comment>
<dbReference type="EMBL" id="NIVC01002870">
    <property type="protein sequence ID" value="PAA54691.1"/>
    <property type="molecule type" value="Genomic_DNA"/>
</dbReference>
<evidence type="ECO:0000256" key="2">
    <source>
        <dbReference type="ARBA" id="ARBA00007441"/>
    </source>
</evidence>
<dbReference type="GO" id="GO:0004069">
    <property type="term" value="F:L-aspartate:2-oxoglutarate aminotransferase activity"/>
    <property type="evidence" value="ECO:0007669"/>
    <property type="project" value="UniProtKB-EC"/>
</dbReference>
<dbReference type="NCBIfam" id="NF006719">
    <property type="entry name" value="PRK09257.1"/>
    <property type="match status" value="1"/>
</dbReference>
<feature type="domain" description="Aminotransferase class I/classII large" evidence="8">
    <location>
        <begin position="30"/>
        <end position="397"/>
    </location>
</feature>
<evidence type="ECO:0000313" key="10">
    <source>
        <dbReference type="Proteomes" id="UP000215902"/>
    </source>
</evidence>
<name>A0A267DZF9_9PLAT</name>
<dbReference type="PANTHER" id="PTHR11879:SF55">
    <property type="entry name" value="GLUTAMATE OXALOACETATE TRANSAMINASE 1, ISOFORM B"/>
    <property type="match status" value="1"/>
</dbReference>
<dbReference type="STRING" id="282301.A0A267DZF9"/>
<dbReference type="FunFam" id="3.40.640.10:FF:000066">
    <property type="entry name" value="Aspartate aminotransferase"/>
    <property type="match status" value="1"/>
</dbReference>
<keyword evidence="10" id="KW-1185">Reference proteome</keyword>
<dbReference type="CDD" id="cd00609">
    <property type="entry name" value="AAT_like"/>
    <property type="match status" value="1"/>
</dbReference>
<dbReference type="GO" id="GO:0006532">
    <property type="term" value="P:aspartate biosynthetic process"/>
    <property type="evidence" value="ECO:0007669"/>
    <property type="project" value="TreeGrafter"/>
</dbReference>
<comment type="cofactor">
    <cofactor evidence="1">
        <name>pyridoxal 5'-phosphate</name>
        <dbReference type="ChEBI" id="CHEBI:597326"/>
    </cofactor>
</comment>
<gene>
    <name evidence="9" type="ORF">BOX15_Mlig013047g2</name>
</gene>
<keyword evidence="4 7" id="KW-0032">Aminotransferase</keyword>
<dbReference type="AlphaFoldDB" id="A0A267DZF9"/>
<dbReference type="InterPro" id="IPR000796">
    <property type="entry name" value="Asp_trans"/>
</dbReference>
<keyword evidence="6" id="KW-0663">Pyridoxal phosphate</keyword>
<comment type="catalytic activity">
    <reaction evidence="7">
        <text>L-aspartate + 2-oxoglutarate = oxaloacetate + L-glutamate</text>
        <dbReference type="Rhea" id="RHEA:21824"/>
        <dbReference type="ChEBI" id="CHEBI:16452"/>
        <dbReference type="ChEBI" id="CHEBI:16810"/>
        <dbReference type="ChEBI" id="CHEBI:29985"/>
        <dbReference type="ChEBI" id="CHEBI:29991"/>
        <dbReference type="EC" id="2.6.1.1"/>
    </reaction>
</comment>
<dbReference type="Gene3D" id="3.40.640.10">
    <property type="entry name" value="Type I PLP-dependent aspartate aminotransferase-like (Major domain)"/>
    <property type="match status" value="1"/>
</dbReference>
<dbReference type="GO" id="GO:0005829">
    <property type="term" value="C:cytosol"/>
    <property type="evidence" value="ECO:0007669"/>
    <property type="project" value="TreeGrafter"/>
</dbReference>
<dbReference type="Pfam" id="PF00155">
    <property type="entry name" value="Aminotran_1_2"/>
    <property type="match status" value="1"/>
</dbReference>
<dbReference type="SUPFAM" id="SSF53383">
    <property type="entry name" value="PLP-dependent transferases"/>
    <property type="match status" value="1"/>
</dbReference>
<comment type="subunit">
    <text evidence="3 7">Homodimer.</text>
</comment>
<dbReference type="InterPro" id="IPR015424">
    <property type="entry name" value="PyrdxlP-dep_Trfase"/>
</dbReference>
<evidence type="ECO:0000256" key="5">
    <source>
        <dbReference type="ARBA" id="ARBA00022679"/>
    </source>
</evidence>
<dbReference type="InterPro" id="IPR015422">
    <property type="entry name" value="PyrdxlP-dep_Trfase_small"/>
</dbReference>
<dbReference type="EC" id="2.6.1.1" evidence="7"/>
<proteinExistence type="inferred from homology"/>
<evidence type="ECO:0000256" key="6">
    <source>
        <dbReference type="ARBA" id="ARBA00022898"/>
    </source>
</evidence>